<sequence>MSRFFRHISRVARILSTILLTIISHFGQPRRRKPGHSRLPKYQRTKFTLPWRIIGLGLALVFLSLMELTLPSHHPVDAANAARTMQLPLSTQGSQLLDSLGRPILLRGVNWFGIETELHAPHGLWKRDYKDMLAQIKSLGYNMIRLPFSIQSLRASEVSGIDFNIGNNRELYGKSPLEVMDAIIKEAQQQGILILLDCHRLNDQRIPPLWYGDGFTETDWIETWKMLATRYRNQPNVIGADLKNEPHGRASWGTNDLATDWRLAAQRAGNAILAVNPNWLIVVEGVEKNVPRQRLATHWHGGNLEGVREYPVRLSNANKLVYSPHEYGPGVFNHPWFSEPSFPNNLEYRWEIAWNYIAREGIAPILIGEFGGKEVDPNSKEGLWKRRLVDYINRNNLSFAYWSWNPNSGDTGGILQDDWQSLEGPKQQLLQGLLIANNFAPNVGVAPIIPSISIRRPSFPPGRTKPMPTPLPNSQPSSIGQMPTPTPSGQPSRRVAPLPPPLSNPTPRRVAPLPPSLSNPTPRSVAPLPPPNLRNNPGVIAPLPAPNLRTNPGVIAPLPAPNLRTNPGVIAPLPAPLPAPSPTVTPRQVTPLPLPSPLANPGLKEPLPLPSPSAKPSGMAPLPSPPPDTNQGLREPMPTPEPSPNLPNPNLSTRSQTRNRVPLKVVPNLHSDWQEGFCIGIQVINEGSTKVEDWELTFQMNQAAINNSWNGNFQPRNMENSQSSKDYVVTPLDWGRLIEPGQSRHLGFCANKLGSDYKPKQMLASGH</sequence>
<feature type="domain" description="CBM2" evidence="10">
    <location>
        <begin position="656"/>
        <end position="767"/>
    </location>
</feature>
<keyword evidence="9" id="KW-1133">Transmembrane helix</keyword>
<dbReference type="PROSITE" id="PS00659">
    <property type="entry name" value="GLYCOSYL_HYDROL_F5"/>
    <property type="match status" value="1"/>
</dbReference>
<evidence type="ECO:0000256" key="4">
    <source>
        <dbReference type="ARBA" id="ARBA00023001"/>
    </source>
</evidence>
<dbReference type="PANTHER" id="PTHR35923">
    <property type="entry name" value="MAJOR EXTRACELLULAR ENDOGLUCANASE"/>
    <property type="match status" value="1"/>
</dbReference>
<accession>F4XJN2</accession>
<dbReference type="InterPro" id="IPR017853">
    <property type="entry name" value="GH"/>
</dbReference>
<organism evidence="11 12">
    <name type="scientific">Moorena producens 3L</name>
    <dbReference type="NCBI Taxonomy" id="489825"/>
    <lineage>
        <taxon>Bacteria</taxon>
        <taxon>Bacillati</taxon>
        <taxon>Cyanobacteriota</taxon>
        <taxon>Cyanophyceae</taxon>
        <taxon>Coleofasciculales</taxon>
        <taxon>Coleofasciculaceae</taxon>
        <taxon>Moorena</taxon>
    </lineage>
</organism>
<evidence type="ECO:0000256" key="8">
    <source>
        <dbReference type="SAM" id="MobiDB-lite"/>
    </source>
</evidence>
<dbReference type="SMART" id="SM00637">
    <property type="entry name" value="CBD_II"/>
    <property type="match status" value="1"/>
</dbReference>
<evidence type="ECO:0000256" key="3">
    <source>
        <dbReference type="ARBA" id="ARBA00022801"/>
    </source>
</evidence>
<evidence type="ECO:0000256" key="7">
    <source>
        <dbReference type="ARBA" id="ARBA00023326"/>
    </source>
</evidence>
<evidence type="ECO:0000256" key="9">
    <source>
        <dbReference type="SAM" id="Phobius"/>
    </source>
</evidence>
<dbReference type="AlphaFoldDB" id="F4XJN2"/>
<evidence type="ECO:0000313" key="11">
    <source>
        <dbReference type="EMBL" id="EGJ35312.1"/>
    </source>
</evidence>
<keyword evidence="6" id="KW-0326">Glycosidase</keyword>
<dbReference type="InterPro" id="IPR001547">
    <property type="entry name" value="Glyco_hydro_5"/>
</dbReference>
<dbReference type="Gene3D" id="3.20.20.80">
    <property type="entry name" value="Glycosidases"/>
    <property type="match status" value="1"/>
</dbReference>
<dbReference type="GO" id="GO:0008810">
    <property type="term" value="F:cellulase activity"/>
    <property type="evidence" value="ECO:0007669"/>
    <property type="project" value="UniProtKB-EC"/>
</dbReference>
<reference evidence="12" key="1">
    <citation type="journal article" date="2011" name="Proc. Natl. Acad. Sci. U.S.A.">
        <title>Genomic insights into the physiology and ecology of the marine filamentous cyanobacterium Lyngbya majuscula.</title>
        <authorList>
            <person name="Jones A.C."/>
            <person name="Monroe E.A."/>
            <person name="Podell S."/>
            <person name="Hess W.R."/>
            <person name="Klages S."/>
            <person name="Esquenazi E."/>
            <person name="Niessen S."/>
            <person name="Hoover H."/>
            <person name="Rothmann M."/>
            <person name="Lasken R.S."/>
            <person name="Yates J.R.III."/>
            <person name="Reinhardt R."/>
            <person name="Kube M."/>
            <person name="Burkart M.D."/>
            <person name="Allen E.E."/>
            <person name="Dorrestein P.C."/>
            <person name="Gerwick W.H."/>
            <person name="Gerwick L."/>
        </authorList>
    </citation>
    <scope>NUCLEOTIDE SEQUENCE [LARGE SCALE GENOMIC DNA]</scope>
    <source>
        <strain evidence="12">3L</strain>
    </source>
</reference>
<dbReference type="InterPro" id="IPR018087">
    <property type="entry name" value="Glyco_hydro_5_CS"/>
</dbReference>
<dbReference type="eggNOG" id="COG2730">
    <property type="taxonomic scope" value="Bacteria"/>
</dbReference>
<dbReference type="SUPFAM" id="SSF51445">
    <property type="entry name" value="(Trans)glycosidases"/>
    <property type="match status" value="1"/>
</dbReference>
<evidence type="ECO:0000256" key="2">
    <source>
        <dbReference type="ARBA" id="ARBA00012601"/>
    </source>
</evidence>
<dbReference type="InterPro" id="IPR008965">
    <property type="entry name" value="CBM2/CBM3_carb-bd_dom_sf"/>
</dbReference>
<gene>
    <name evidence="11" type="ORF">LYNGBM3L_06860</name>
</gene>
<feature type="compositionally biased region" description="Polar residues" evidence="8">
    <location>
        <begin position="474"/>
        <end position="491"/>
    </location>
</feature>
<keyword evidence="7" id="KW-0624">Polysaccharide degradation</keyword>
<dbReference type="Pfam" id="PF00553">
    <property type="entry name" value="CBM_2"/>
    <property type="match status" value="1"/>
</dbReference>
<dbReference type="SUPFAM" id="SSF49384">
    <property type="entry name" value="Carbohydrate-binding domain"/>
    <property type="match status" value="1"/>
</dbReference>
<keyword evidence="12" id="KW-1185">Reference proteome</keyword>
<evidence type="ECO:0000256" key="5">
    <source>
        <dbReference type="ARBA" id="ARBA00023277"/>
    </source>
</evidence>
<keyword evidence="4" id="KW-0136">Cellulose degradation</keyword>
<evidence type="ECO:0000259" key="10">
    <source>
        <dbReference type="PROSITE" id="PS51173"/>
    </source>
</evidence>
<keyword evidence="9" id="KW-0812">Transmembrane</keyword>
<dbReference type="Proteomes" id="UP000003959">
    <property type="component" value="Unassembled WGS sequence"/>
</dbReference>
<dbReference type="PROSITE" id="PS51173">
    <property type="entry name" value="CBM2"/>
    <property type="match status" value="1"/>
</dbReference>
<dbReference type="HOGENOM" id="CLU_020735_1_0_3"/>
<dbReference type="Gene3D" id="2.60.40.290">
    <property type="match status" value="1"/>
</dbReference>
<feature type="transmembrane region" description="Helical" evidence="9">
    <location>
        <begin position="49"/>
        <end position="66"/>
    </location>
</feature>
<dbReference type="EMBL" id="GL890823">
    <property type="protein sequence ID" value="EGJ35312.1"/>
    <property type="molecule type" value="Genomic_DNA"/>
</dbReference>
<evidence type="ECO:0000313" key="12">
    <source>
        <dbReference type="Proteomes" id="UP000003959"/>
    </source>
</evidence>
<feature type="compositionally biased region" description="Pro residues" evidence="8">
    <location>
        <begin position="637"/>
        <end position="647"/>
    </location>
</feature>
<comment type="catalytic activity">
    <reaction evidence="1">
        <text>Endohydrolysis of (1-&gt;4)-beta-D-glucosidic linkages in cellulose, lichenin and cereal beta-D-glucans.</text>
        <dbReference type="EC" id="3.2.1.4"/>
    </reaction>
</comment>
<dbReference type="InterPro" id="IPR001919">
    <property type="entry name" value="CBD2"/>
</dbReference>
<dbReference type="PANTHER" id="PTHR35923:SF2">
    <property type="entry name" value="ENDOGLUCANASE"/>
    <property type="match status" value="1"/>
</dbReference>
<protein>
    <recommendedName>
        <fullName evidence="2">cellulase</fullName>
        <ecNumber evidence="2">3.2.1.4</ecNumber>
    </recommendedName>
</protein>
<feature type="region of interest" description="Disordered" evidence="8">
    <location>
        <begin position="579"/>
        <end position="660"/>
    </location>
</feature>
<evidence type="ECO:0000256" key="1">
    <source>
        <dbReference type="ARBA" id="ARBA00000966"/>
    </source>
</evidence>
<evidence type="ECO:0000256" key="6">
    <source>
        <dbReference type="ARBA" id="ARBA00023295"/>
    </source>
</evidence>
<dbReference type="EC" id="3.2.1.4" evidence="2"/>
<keyword evidence="5" id="KW-0119">Carbohydrate metabolism</keyword>
<feature type="region of interest" description="Disordered" evidence="8">
    <location>
        <begin position="456"/>
        <end position="544"/>
    </location>
</feature>
<name>F4XJN2_9CYAN</name>
<dbReference type="GO" id="GO:0030245">
    <property type="term" value="P:cellulose catabolic process"/>
    <property type="evidence" value="ECO:0007669"/>
    <property type="project" value="UniProtKB-KW"/>
</dbReference>
<proteinExistence type="predicted"/>
<keyword evidence="9" id="KW-0472">Membrane</keyword>
<dbReference type="InterPro" id="IPR012291">
    <property type="entry name" value="CBM2_carb-bd_dom_sf"/>
</dbReference>
<keyword evidence="3" id="KW-0378">Hydrolase</keyword>
<feature type="transmembrane region" description="Helical" evidence="9">
    <location>
        <begin position="12"/>
        <end position="28"/>
    </location>
</feature>
<dbReference type="Pfam" id="PF00150">
    <property type="entry name" value="Cellulase"/>
    <property type="match status" value="1"/>
</dbReference>
<dbReference type="GO" id="GO:0030247">
    <property type="term" value="F:polysaccharide binding"/>
    <property type="evidence" value="ECO:0007669"/>
    <property type="project" value="UniProtKB-UniRule"/>
</dbReference>
<dbReference type="RefSeq" id="WP_008178728.1">
    <property type="nucleotide sequence ID" value="NZ_MKZR01000001.1"/>
</dbReference>